<evidence type="ECO:0000256" key="8">
    <source>
        <dbReference type="ARBA" id="ARBA00038311"/>
    </source>
</evidence>
<keyword evidence="3 11" id="KW-0732">Signal</keyword>
<dbReference type="AlphaFoldDB" id="C5FJY9"/>
<keyword evidence="12" id="KW-0675">Receptor</keyword>
<dbReference type="HOGENOM" id="CLU_068820_0_0_1"/>
<evidence type="ECO:0000256" key="11">
    <source>
        <dbReference type="SAM" id="SignalP"/>
    </source>
</evidence>
<feature type="chain" id="PRO_5002950237" evidence="11">
    <location>
        <begin position="22"/>
        <end position="268"/>
    </location>
</feature>
<dbReference type="GO" id="GO:0005789">
    <property type="term" value="C:endoplasmic reticulum membrane"/>
    <property type="evidence" value="ECO:0007669"/>
    <property type="project" value="UniProtKB-SubCell"/>
</dbReference>
<evidence type="ECO:0000256" key="3">
    <source>
        <dbReference type="ARBA" id="ARBA00022729"/>
    </source>
</evidence>
<dbReference type="InterPro" id="IPR005595">
    <property type="entry name" value="TRAP_alpha"/>
</dbReference>
<dbReference type="RefSeq" id="XP_002848313.1">
    <property type="nucleotide sequence ID" value="XM_002848267.1"/>
</dbReference>
<feature type="signal peptide" evidence="11">
    <location>
        <begin position="1"/>
        <end position="21"/>
    </location>
</feature>
<dbReference type="EMBL" id="DS995703">
    <property type="protein sequence ID" value="EEQ31000.1"/>
    <property type="molecule type" value="Genomic_DNA"/>
</dbReference>
<keyword evidence="6 10" id="KW-0472">Membrane</keyword>
<organism evidence="12 13">
    <name type="scientific">Arthroderma otae (strain ATCC MYA-4605 / CBS 113480)</name>
    <name type="common">Microsporum canis</name>
    <dbReference type="NCBI Taxonomy" id="554155"/>
    <lineage>
        <taxon>Eukaryota</taxon>
        <taxon>Fungi</taxon>
        <taxon>Dikarya</taxon>
        <taxon>Ascomycota</taxon>
        <taxon>Pezizomycotina</taxon>
        <taxon>Eurotiomycetes</taxon>
        <taxon>Eurotiomycetidae</taxon>
        <taxon>Onygenales</taxon>
        <taxon>Arthrodermataceae</taxon>
        <taxon>Microsporum</taxon>
    </lineage>
</organism>
<evidence type="ECO:0000256" key="2">
    <source>
        <dbReference type="ARBA" id="ARBA00022692"/>
    </source>
</evidence>
<evidence type="ECO:0000256" key="4">
    <source>
        <dbReference type="ARBA" id="ARBA00022824"/>
    </source>
</evidence>
<evidence type="ECO:0000256" key="9">
    <source>
        <dbReference type="SAM" id="MobiDB-lite"/>
    </source>
</evidence>
<comment type="function">
    <text evidence="7">Is probably involved in a pathway contributing to genomic integrity.</text>
</comment>
<protein>
    <submittedName>
        <fullName evidence="12">Signal sequence receptor alpha chain</fullName>
    </submittedName>
</protein>
<keyword evidence="13" id="KW-1185">Reference proteome</keyword>
<evidence type="ECO:0000256" key="6">
    <source>
        <dbReference type="ARBA" id="ARBA00023136"/>
    </source>
</evidence>
<name>C5FJY9_ARTOC</name>
<dbReference type="OrthoDB" id="1926781at2759"/>
<evidence type="ECO:0000256" key="10">
    <source>
        <dbReference type="SAM" id="Phobius"/>
    </source>
</evidence>
<dbReference type="GeneID" id="9229637"/>
<dbReference type="eggNOG" id="ENOG502S7BF">
    <property type="taxonomic scope" value="Eukaryota"/>
</dbReference>
<gene>
    <name evidence="12" type="ORF">MCYG_03819</name>
</gene>
<reference evidence="13" key="1">
    <citation type="journal article" date="2012" name="MBio">
        <title>Comparative genome analysis of Trichophyton rubrum and related dermatophytes reveals candidate genes involved in infection.</title>
        <authorList>
            <person name="Martinez D.A."/>
            <person name="Oliver B.G."/>
            <person name="Graeser Y."/>
            <person name="Goldberg J.M."/>
            <person name="Li W."/>
            <person name="Martinez-Rossi N.M."/>
            <person name="Monod M."/>
            <person name="Shelest E."/>
            <person name="Barton R.C."/>
            <person name="Birch E."/>
            <person name="Brakhage A.A."/>
            <person name="Chen Z."/>
            <person name="Gurr S.J."/>
            <person name="Heiman D."/>
            <person name="Heitman J."/>
            <person name="Kosti I."/>
            <person name="Rossi A."/>
            <person name="Saif S."/>
            <person name="Samalova M."/>
            <person name="Saunders C.W."/>
            <person name="Shea T."/>
            <person name="Summerbell R.C."/>
            <person name="Xu J."/>
            <person name="Young S."/>
            <person name="Zeng Q."/>
            <person name="Birren B.W."/>
            <person name="Cuomo C.A."/>
            <person name="White T.C."/>
        </authorList>
    </citation>
    <scope>NUCLEOTIDE SEQUENCE [LARGE SCALE GENOMIC DNA]</scope>
    <source>
        <strain evidence="13">ATCC MYA-4605 / CBS 113480</strain>
    </source>
</reference>
<feature type="region of interest" description="Disordered" evidence="9">
    <location>
        <begin position="203"/>
        <end position="268"/>
    </location>
</feature>
<feature type="transmembrane region" description="Helical" evidence="10">
    <location>
        <begin position="173"/>
        <end position="194"/>
    </location>
</feature>
<keyword evidence="4" id="KW-0256">Endoplasmic reticulum</keyword>
<keyword evidence="2 10" id="KW-0812">Transmembrane</keyword>
<dbReference type="PANTHER" id="PTHR12924:SF0">
    <property type="entry name" value="TRANSLOCON-ASSOCIATED PROTEIN SUBUNIT ALPHA"/>
    <property type="match status" value="1"/>
</dbReference>
<evidence type="ECO:0000256" key="1">
    <source>
        <dbReference type="ARBA" id="ARBA00004115"/>
    </source>
</evidence>
<dbReference type="PANTHER" id="PTHR12924">
    <property type="entry name" value="TRANSLOCON-ASSOCIATED PROTEIN, ALPHA SUBUNIT"/>
    <property type="match status" value="1"/>
</dbReference>
<accession>C5FJY9</accession>
<dbReference type="OMA" id="YQEEWIP"/>
<sequence>MGKFSFLSLALLAAQSAFVNGQGSANAEEKTEAPADIPKLGVTVSTTFPKAEVFGVKLVNGQPTEALLQFSNTDPEPVTVTVIGGSLWTIEAPGKPSINIRNLTATPYGMDIPAGDQITLPYIFTNEMHPQDLTLNLAAVISDSKGIMHPITAYNGTVSVVEQDTSIFDPQVLFLYVFLLACSAGSVYFFYTLWIAPYFPQKRKGGKGSDRPRKSAGVSSSVDADPASATDGAPSTKTYDTEWIPAHHINRPEARKVKSGSGRAKTRG</sequence>
<keyword evidence="5 10" id="KW-1133">Transmembrane helix</keyword>
<comment type="similarity">
    <text evidence="8">Belongs to the IRC22 family.</text>
</comment>
<dbReference type="Proteomes" id="UP000002035">
    <property type="component" value="Unassembled WGS sequence"/>
</dbReference>
<comment type="subcellular location">
    <subcellularLocation>
        <location evidence="1">Endoplasmic reticulum membrane</location>
        <topology evidence="1">Single-pass type I membrane protein</topology>
    </subcellularLocation>
</comment>
<evidence type="ECO:0000313" key="13">
    <source>
        <dbReference type="Proteomes" id="UP000002035"/>
    </source>
</evidence>
<evidence type="ECO:0000256" key="7">
    <source>
        <dbReference type="ARBA" id="ARBA00037565"/>
    </source>
</evidence>
<evidence type="ECO:0000313" key="12">
    <source>
        <dbReference type="EMBL" id="EEQ31000.1"/>
    </source>
</evidence>
<dbReference type="VEuPathDB" id="FungiDB:MCYG_03819"/>
<evidence type="ECO:0000256" key="5">
    <source>
        <dbReference type="ARBA" id="ARBA00022989"/>
    </source>
</evidence>
<feature type="compositionally biased region" description="Low complexity" evidence="9">
    <location>
        <begin position="215"/>
        <end position="229"/>
    </location>
</feature>
<dbReference type="STRING" id="554155.C5FJY9"/>
<dbReference type="Pfam" id="PF03896">
    <property type="entry name" value="TRAP_alpha"/>
    <property type="match status" value="1"/>
</dbReference>
<proteinExistence type="inferred from homology"/>